<dbReference type="Proteomes" id="UP001595556">
    <property type="component" value="Unassembled WGS sequence"/>
</dbReference>
<keyword evidence="3" id="KW-1185">Reference proteome</keyword>
<reference evidence="3" key="1">
    <citation type="journal article" date="2019" name="Int. J. Syst. Evol. Microbiol.">
        <title>The Global Catalogue of Microorganisms (GCM) 10K type strain sequencing project: providing services to taxonomists for standard genome sequencing and annotation.</title>
        <authorList>
            <consortium name="The Broad Institute Genomics Platform"/>
            <consortium name="The Broad Institute Genome Sequencing Center for Infectious Disease"/>
            <person name="Wu L."/>
            <person name="Ma J."/>
        </authorList>
    </citation>
    <scope>NUCLEOTIDE SEQUENCE [LARGE SCALE GENOMIC DNA]</scope>
    <source>
        <strain evidence="3">KCTC 52168</strain>
    </source>
</reference>
<organism evidence="2 3">
    <name type="scientific">Piscinibacterium candidicorallinum</name>
    <dbReference type="NCBI Taxonomy" id="1793872"/>
    <lineage>
        <taxon>Bacteria</taxon>
        <taxon>Pseudomonadati</taxon>
        <taxon>Pseudomonadota</taxon>
        <taxon>Betaproteobacteria</taxon>
        <taxon>Burkholderiales</taxon>
        <taxon>Piscinibacterium</taxon>
    </lineage>
</organism>
<dbReference type="InterPro" id="IPR006311">
    <property type="entry name" value="TAT_signal"/>
</dbReference>
<comment type="caution">
    <text evidence="2">The sequence shown here is derived from an EMBL/GenBank/DDBJ whole genome shotgun (WGS) entry which is preliminary data.</text>
</comment>
<name>A0ABV7H3I8_9BURK</name>
<dbReference type="EMBL" id="JBHRTI010000003">
    <property type="protein sequence ID" value="MFC3147009.1"/>
    <property type="molecule type" value="Genomic_DNA"/>
</dbReference>
<evidence type="ECO:0000313" key="2">
    <source>
        <dbReference type="EMBL" id="MFC3147009.1"/>
    </source>
</evidence>
<evidence type="ECO:0000256" key="1">
    <source>
        <dbReference type="SAM" id="MobiDB-lite"/>
    </source>
</evidence>
<evidence type="ECO:0008006" key="4">
    <source>
        <dbReference type="Google" id="ProtNLM"/>
    </source>
</evidence>
<protein>
    <recommendedName>
        <fullName evidence="4">PilJ/NarX-like methyl-accepting chemotaxis transducer</fullName>
    </recommendedName>
</protein>
<dbReference type="RefSeq" id="WP_377301687.1">
    <property type="nucleotide sequence ID" value="NZ_CP180191.1"/>
</dbReference>
<sequence>MSSSLNRREVLVFGALSAIGFVTSTSVSAQTRKPAAAAPRNTPGTNIDRAGRSQTDGNRMARSYAQVLLGVEPDVGLRAITESTRNVDASFQTIELAVPATGPLRQSLKLAADDWAEVKRHFLRQPTRGGLYAMYVASERFSESAAGLTRALTESSRQPAAALTSTAAMQRTRVMQIARGYLLQQAGVDVGQGVRIARTSFDAAHTSLEKAAETTPAIRAQLDAVKIQFGYLATAVDQRNVDAAKFSVAAVSASERIVELMDDVVRGYAVQVTA</sequence>
<evidence type="ECO:0000313" key="3">
    <source>
        <dbReference type="Proteomes" id="UP001595556"/>
    </source>
</evidence>
<feature type="region of interest" description="Disordered" evidence="1">
    <location>
        <begin position="30"/>
        <end position="56"/>
    </location>
</feature>
<accession>A0ABV7H3I8</accession>
<dbReference type="PROSITE" id="PS51318">
    <property type="entry name" value="TAT"/>
    <property type="match status" value="1"/>
</dbReference>
<gene>
    <name evidence="2" type="ORF">ACFOEN_05045</name>
</gene>
<proteinExistence type="predicted"/>